<evidence type="ECO:0000256" key="9">
    <source>
        <dbReference type="ARBA" id="ARBA00023270"/>
    </source>
</evidence>
<dbReference type="PROSITE" id="PS01054">
    <property type="entry name" value="TRANSALDOLASE_1"/>
    <property type="match status" value="1"/>
</dbReference>
<dbReference type="InterPro" id="IPR018225">
    <property type="entry name" value="Transaldolase_AS"/>
</dbReference>
<dbReference type="EC" id="2.2.1.2" evidence="5 11"/>
<dbReference type="RefSeq" id="WP_114624564.1">
    <property type="nucleotide sequence ID" value="NZ_QQNA01000119.1"/>
</dbReference>
<comment type="caution">
    <text evidence="13">The sequence shown here is derived from an EMBL/GenBank/DDBJ whole genome shotgun (WGS) entry which is preliminary data.</text>
</comment>
<dbReference type="Pfam" id="PF00923">
    <property type="entry name" value="TAL_FSA"/>
    <property type="match status" value="1"/>
</dbReference>
<evidence type="ECO:0000256" key="12">
    <source>
        <dbReference type="SAM" id="Coils"/>
    </source>
</evidence>
<dbReference type="Gene3D" id="3.20.20.70">
    <property type="entry name" value="Aldolase class I"/>
    <property type="match status" value="1"/>
</dbReference>
<keyword evidence="8 11" id="KW-0570">Pentose shunt</keyword>
<comment type="subcellular location">
    <subcellularLocation>
        <location evidence="2 11">Cytoplasm</location>
    </subcellularLocation>
</comment>
<dbReference type="PANTHER" id="PTHR10683:SF31">
    <property type="entry name" value="TRANSALDOLASE"/>
    <property type="match status" value="1"/>
</dbReference>
<evidence type="ECO:0000256" key="7">
    <source>
        <dbReference type="ARBA" id="ARBA00022679"/>
    </source>
</evidence>
<keyword evidence="6 11" id="KW-0963">Cytoplasm</keyword>
<organism evidence="13 14">
    <name type="scientific">Streptomyces corynorhini</name>
    <dbReference type="NCBI Taxonomy" id="2282652"/>
    <lineage>
        <taxon>Bacteria</taxon>
        <taxon>Bacillati</taxon>
        <taxon>Actinomycetota</taxon>
        <taxon>Actinomycetes</taxon>
        <taxon>Kitasatosporales</taxon>
        <taxon>Streptomycetaceae</taxon>
        <taxon>Streptomyces</taxon>
    </lineage>
</organism>
<dbReference type="SUPFAM" id="SSF51569">
    <property type="entry name" value="Aldolase"/>
    <property type="match status" value="1"/>
</dbReference>
<dbReference type="InterPro" id="IPR001585">
    <property type="entry name" value="TAL/FSA"/>
</dbReference>
<keyword evidence="14" id="KW-1185">Reference proteome</keyword>
<dbReference type="NCBIfam" id="NF002881">
    <property type="entry name" value="PRK03343.1"/>
    <property type="match status" value="1"/>
</dbReference>
<dbReference type="InterPro" id="IPR013785">
    <property type="entry name" value="Aldolase_TIM"/>
</dbReference>
<feature type="active site" description="Schiff-base intermediate with substrate" evidence="11">
    <location>
        <position position="145"/>
    </location>
</feature>
<comment type="catalytic activity">
    <reaction evidence="10 11">
        <text>D-sedoheptulose 7-phosphate + D-glyceraldehyde 3-phosphate = D-erythrose 4-phosphate + beta-D-fructose 6-phosphate</text>
        <dbReference type="Rhea" id="RHEA:17053"/>
        <dbReference type="ChEBI" id="CHEBI:16897"/>
        <dbReference type="ChEBI" id="CHEBI:57483"/>
        <dbReference type="ChEBI" id="CHEBI:57634"/>
        <dbReference type="ChEBI" id="CHEBI:59776"/>
        <dbReference type="EC" id="2.2.1.2"/>
    </reaction>
</comment>
<protein>
    <recommendedName>
        <fullName evidence="5 11">Transaldolase</fullName>
        <ecNumber evidence="5 11">2.2.1.2</ecNumber>
    </recommendedName>
</protein>
<evidence type="ECO:0000256" key="5">
    <source>
        <dbReference type="ARBA" id="ARBA00013151"/>
    </source>
</evidence>
<evidence type="ECO:0000256" key="1">
    <source>
        <dbReference type="ARBA" id="ARBA00003518"/>
    </source>
</evidence>
<name>A0A370BBM8_9ACTN</name>
<dbReference type="UniPathway" id="UPA00115">
    <property type="reaction ID" value="UER00414"/>
</dbReference>
<evidence type="ECO:0000256" key="4">
    <source>
        <dbReference type="ARBA" id="ARBA00008426"/>
    </source>
</evidence>
<proteinExistence type="inferred from homology"/>
<keyword evidence="7 11" id="KW-0808">Transferase</keyword>
<keyword evidence="9 11" id="KW-0704">Schiff base</keyword>
<dbReference type="HAMAP" id="MF_00493">
    <property type="entry name" value="Transaldolase_2"/>
    <property type="match status" value="1"/>
</dbReference>
<keyword evidence="12" id="KW-0175">Coiled coil</keyword>
<evidence type="ECO:0000313" key="13">
    <source>
        <dbReference type="EMBL" id="RDG37106.1"/>
    </source>
</evidence>
<evidence type="ECO:0000256" key="6">
    <source>
        <dbReference type="ARBA" id="ARBA00022490"/>
    </source>
</evidence>
<evidence type="ECO:0000256" key="11">
    <source>
        <dbReference type="HAMAP-Rule" id="MF_00493"/>
    </source>
</evidence>
<gene>
    <name evidence="11 13" type="primary">tal</name>
    <name evidence="13" type="ORF">DVH02_16425</name>
</gene>
<dbReference type="Proteomes" id="UP000253741">
    <property type="component" value="Unassembled WGS sequence"/>
</dbReference>
<reference evidence="13 14" key="1">
    <citation type="submission" date="2018-07" db="EMBL/GenBank/DDBJ databases">
        <title>Streptomyces species from bats.</title>
        <authorList>
            <person name="Dunlap C."/>
        </authorList>
    </citation>
    <scope>NUCLEOTIDE SEQUENCE [LARGE SCALE GENOMIC DNA]</scope>
    <source>
        <strain evidence="13 14">AC230</strain>
    </source>
</reference>
<dbReference type="AlphaFoldDB" id="A0A370BBM8"/>
<comment type="similarity">
    <text evidence="4 11">Belongs to the transaldolase family. Type 2 subfamily.</text>
</comment>
<dbReference type="GO" id="GO:0006098">
    <property type="term" value="P:pentose-phosphate shunt"/>
    <property type="evidence" value="ECO:0007669"/>
    <property type="project" value="UniProtKB-UniRule"/>
</dbReference>
<dbReference type="GO" id="GO:0005975">
    <property type="term" value="P:carbohydrate metabolic process"/>
    <property type="evidence" value="ECO:0007669"/>
    <property type="project" value="InterPro"/>
</dbReference>
<dbReference type="NCBIfam" id="TIGR00876">
    <property type="entry name" value="tal_mycobact"/>
    <property type="match status" value="1"/>
</dbReference>
<sequence length="550" mass="58762">MSVSADSGPLAALSAAGVSVWLDDLSRELLAGGQLKKLITDNRVVGVTTNPTIFASALSKGDRYNKQLRRLGDEGSSVDDAVFALTTDDVRTGCDVFGPVYARTGGIDGRVSIEVDPRLAQDADATIAVARKLWDAVDRPNLFIKIPATRRGLRAITAVIAEGISVNVTLVFSLERYREVMDAYQTGLERALAAGRDLTKIHSVASFFVSRVDTEVDRRLKAIGTPEAQALKGKAAIANARLAYQAYEQTVADPRWQRLATAGARTQRPLWASTGVKDPSYPDTMYVGELVIAGTVNTMPGATLAAFADHGALSAHAPAADDFAAAAAHLAALEDIGVDFSDVTDTLEREGLTKFEDSWRELGESVDREMHAEAATSDAGSGSQESADLLATYLNDHYSGATGGLELFRRAAKARTDAEGGAALAELARQVEEDRDALARTMADLGVDTRNSKAALGRLAEKASRLKSNGRLLSRSPLSDLLEAETLLLGVLGKAACWRTLRVLADSDERLDADRLDTLLERAEQQSATLEELRSAAAARALRSRPAPEQ</sequence>
<evidence type="ECO:0000313" key="14">
    <source>
        <dbReference type="Proteomes" id="UP000253741"/>
    </source>
</evidence>
<comment type="function">
    <text evidence="1 11">Transaldolase is important for the balance of metabolites in the pentose-phosphate pathway.</text>
</comment>
<dbReference type="CDD" id="cd00955">
    <property type="entry name" value="Transaldolase_like"/>
    <property type="match status" value="1"/>
</dbReference>
<accession>A0A370BBM8</accession>
<evidence type="ECO:0000256" key="3">
    <source>
        <dbReference type="ARBA" id="ARBA00004857"/>
    </source>
</evidence>
<dbReference type="InterPro" id="IPR004732">
    <property type="entry name" value="Transaldolase_2"/>
</dbReference>
<evidence type="ECO:0000256" key="10">
    <source>
        <dbReference type="ARBA" id="ARBA00048810"/>
    </source>
</evidence>
<dbReference type="PANTHER" id="PTHR10683">
    <property type="entry name" value="TRANSALDOLASE"/>
    <property type="match status" value="1"/>
</dbReference>
<dbReference type="OrthoDB" id="9809101at2"/>
<evidence type="ECO:0000256" key="8">
    <source>
        <dbReference type="ARBA" id="ARBA00023126"/>
    </source>
</evidence>
<feature type="coiled-coil region" evidence="12">
    <location>
        <begin position="513"/>
        <end position="540"/>
    </location>
</feature>
<comment type="pathway">
    <text evidence="3 11">Carbohydrate degradation; pentose phosphate pathway; D-glyceraldehyde 3-phosphate and beta-D-fructose 6-phosphate from D-ribose 5-phosphate and D-xylulose 5-phosphate (non-oxidative stage): step 2/3.</text>
</comment>
<dbReference type="GO" id="GO:0004801">
    <property type="term" value="F:transaldolase activity"/>
    <property type="evidence" value="ECO:0007669"/>
    <property type="project" value="UniProtKB-UniRule"/>
</dbReference>
<evidence type="ECO:0000256" key="2">
    <source>
        <dbReference type="ARBA" id="ARBA00004496"/>
    </source>
</evidence>
<dbReference type="GO" id="GO:0005737">
    <property type="term" value="C:cytoplasm"/>
    <property type="evidence" value="ECO:0007669"/>
    <property type="project" value="UniProtKB-SubCell"/>
</dbReference>
<dbReference type="EMBL" id="QQNA01000119">
    <property type="protein sequence ID" value="RDG37106.1"/>
    <property type="molecule type" value="Genomic_DNA"/>
</dbReference>